<reference evidence="2 3" key="1">
    <citation type="submission" date="2017-03" db="EMBL/GenBank/DDBJ databases">
        <authorList>
            <person name="Afonso C.L."/>
            <person name="Miller P.J."/>
            <person name="Scott M.A."/>
            <person name="Spackman E."/>
            <person name="Goraichik I."/>
            <person name="Dimitrov K.M."/>
            <person name="Suarez D.L."/>
            <person name="Swayne D.E."/>
        </authorList>
    </citation>
    <scope>NUCLEOTIDE SEQUENCE [LARGE SCALE GENOMIC DNA]</scope>
    <source>
        <strain evidence="2">Genome sequencing of Nitrospira japonica strain NJ11</strain>
    </source>
</reference>
<evidence type="ECO:0000256" key="1">
    <source>
        <dbReference type="SAM" id="MobiDB-lite"/>
    </source>
</evidence>
<accession>A0A1W1I440</accession>
<feature type="region of interest" description="Disordered" evidence="1">
    <location>
        <begin position="1"/>
        <end position="39"/>
    </location>
</feature>
<gene>
    <name evidence="2" type="ORF">NSJP_1615</name>
</gene>
<dbReference type="KEGG" id="nja:NSJP_1615"/>
<dbReference type="AlphaFoldDB" id="A0A1W1I440"/>
<keyword evidence="3" id="KW-1185">Reference proteome</keyword>
<evidence type="ECO:0000313" key="3">
    <source>
        <dbReference type="Proteomes" id="UP000192042"/>
    </source>
</evidence>
<organism evidence="2 3">
    <name type="scientific">Nitrospira japonica</name>
    <dbReference type="NCBI Taxonomy" id="1325564"/>
    <lineage>
        <taxon>Bacteria</taxon>
        <taxon>Pseudomonadati</taxon>
        <taxon>Nitrospirota</taxon>
        <taxon>Nitrospiria</taxon>
        <taxon>Nitrospirales</taxon>
        <taxon>Nitrospiraceae</taxon>
        <taxon>Nitrospira</taxon>
    </lineage>
</organism>
<dbReference type="EMBL" id="LT828648">
    <property type="protein sequence ID" value="SLM47787.1"/>
    <property type="molecule type" value="Genomic_DNA"/>
</dbReference>
<dbReference type="STRING" id="1325564.NSJP_1615"/>
<name>A0A1W1I440_9BACT</name>
<protein>
    <submittedName>
        <fullName evidence="2">Uncharacterized protein</fullName>
    </submittedName>
</protein>
<proteinExistence type="predicted"/>
<evidence type="ECO:0000313" key="2">
    <source>
        <dbReference type="EMBL" id="SLM47787.1"/>
    </source>
</evidence>
<dbReference type="Proteomes" id="UP000192042">
    <property type="component" value="Chromosome I"/>
</dbReference>
<sequence length="58" mass="5811">MKSPPASFPRRSGTHGGLALAQPVPVPVSDGNGTVADRRGDSLLAAALAGRPETAPPH</sequence>